<keyword evidence="1" id="KW-1133">Transmembrane helix</keyword>
<comment type="caution">
    <text evidence="2">The sequence shown here is derived from an EMBL/GenBank/DDBJ whole genome shotgun (WGS) entry which is preliminary data.</text>
</comment>
<keyword evidence="1" id="KW-0812">Transmembrane</keyword>
<dbReference type="EMBL" id="BAABHY010000006">
    <property type="protein sequence ID" value="GAA5114124.1"/>
    <property type="molecule type" value="Genomic_DNA"/>
</dbReference>
<sequence>MKTITPDLTNLSAQLKRNWGWFIAVGAILIILGCLALSYEFLATVFSIYFIGSLLLIAGIAQAAHSFRIKGAGQTALWAVMGVLYIIAGIVAFTQPLAASAAFTLIIAFLLAVSGITQIIGALNNQGFPKWGWWLFSGMITFVLGLMIMAGWPSNSLWILGMFLGIDLIFQGWAYVAIGLAIKSNN</sequence>
<name>A0ABP9NBU8_9GAMM</name>
<feature type="transmembrane region" description="Helical" evidence="1">
    <location>
        <begin position="45"/>
        <end position="64"/>
    </location>
</feature>
<evidence type="ECO:0000313" key="3">
    <source>
        <dbReference type="Proteomes" id="UP001500171"/>
    </source>
</evidence>
<feature type="transmembrane region" description="Helical" evidence="1">
    <location>
        <begin position="158"/>
        <end position="182"/>
    </location>
</feature>
<feature type="transmembrane region" description="Helical" evidence="1">
    <location>
        <begin position="101"/>
        <end position="121"/>
    </location>
</feature>
<evidence type="ECO:0000256" key="1">
    <source>
        <dbReference type="SAM" id="Phobius"/>
    </source>
</evidence>
<reference evidence="3" key="1">
    <citation type="journal article" date="2019" name="Int. J. Syst. Evol. Microbiol.">
        <title>The Global Catalogue of Microorganisms (GCM) 10K type strain sequencing project: providing services to taxonomists for standard genome sequencing and annotation.</title>
        <authorList>
            <consortium name="The Broad Institute Genomics Platform"/>
            <consortium name="The Broad Institute Genome Sequencing Center for Infectious Disease"/>
            <person name="Wu L."/>
            <person name="Ma J."/>
        </authorList>
    </citation>
    <scope>NUCLEOTIDE SEQUENCE [LARGE SCALE GENOMIC DNA]</scope>
    <source>
        <strain evidence="3">JCM 18050</strain>
    </source>
</reference>
<dbReference type="PANTHER" id="PTHR34989">
    <property type="entry name" value="PROTEIN HDED"/>
    <property type="match status" value="1"/>
</dbReference>
<accession>A0ABP9NBU8</accession>
<dbReference type="Pfam" id="PF03729">
    <property type="entry name" value="DUF308"/>
    <property type="match status" value="1"/>
</dbReference>
<keyword evidence="3" id="KW-1185">Reference proteome</keyword>
<evidence type="ECO:0000313" key="2">
    <source>
        <dbReference type="EMBL" id="GAA5114124.1"/>
    </source>
</evidence>
<dbReference type="Proteomes" id="UP001500171">
    <property type="component" value="Unassembled WGS sequence"/>
</dbReference>
<dbReference type="PROSITE" id="PS51257">
    <property type="entry name" value="PROKAR_LIPOPROTEIN"/>
    <property type="match status" value="1"/>
</dbReference>
<dbReference type="InterPro" id="IPR052712">
    <property type="entry name" value="Acid_resist_chaperone_HdeD"/>
</dbReference>
<proteinExistence type="predicted"/>
<feature type="transmembrane region" description="Helical" evidence="1">
    <location>
        <begin position="76"/>
        <end position="95"/>
    </location>
</feature>
<dbReference type="PANTHER" id="PTHR34989:SF1">
    <property type="entry name" value="PROTEIN HDED"/>
    <property type="match status" value="1"/>
</dbReference>
<gene>
    <name evidence="2" type="ORF">GCM10023211_23340</name>
</gene>
<feature type="transmembrane region" description="Helical" evidence="1">
    <location>
        <begin position="21"/>
        <end position="39"/>
    </location>
</feature>
<dbReference type="InterPro" id="IPR005325">
    <property type="entry name" value="DUF308_memb"/>
</dbReference>
<organism evidence="2 3">
    <name type="scientific">Orbus sasakiae</name>
    <dbReference type="NCBI Taxonomy" id="1078475"/>
    <lineage>
        <taxon>Bacteria</taxon>
        <taxon>Pseudomonadati</taxon>
        <taxon>Pseudomonadota</taxon>
        <taxon>Gammaproteobacteria</taxon>
        <taxon>Orbales</taxon>
        <taxon>Orbaceae</taxon>
        <taxon>Orbus</taxon>
    </lineage>
</organism>
<keyword evidence="1" id="KW-0472">Membrane</keyword>
<feature type="transmembrane region" description="Helical" evidence="1">
    <location>
        <begin position="133"/>
        <end position="152"/>
    </location>
</feature>
<protein>
    <submittedName>
        <fullName evidence="2">HdeD family acid-resistance protein</fullName>
    </submittedName>
</protein>
<dbReference type="RefSeq" id="WP_345492431.1">
    <property type="nucleotide sequence ID" value="NZ_BAABHY010000006.1"/>
</dbReference>